<sequence length="84" mass="9917">MLIITFNQDMAHIALLCSRVLIQMFLVVLLRCRIINAHLRFQSISRELDIRDFYLLRASKTLGVSFVVLIDLFIAQRHFFCEVF</sequence>
<name>A0A655Z5T8_VIBCL</name>
<reference evidence="1 2" key="1">
    <citation type="submission" date="2015-07" db="EMBL/GenBank/DDBJ databases">
        <authorList>
            <consortium name="Pathogen Informatics"/>
        </authorList>
    </citation>
    <scope>NUCLEOTIDE SEQUENCE [LARGE SCALE GENOMIC DNA]</scope>
    <source>
        <strain evidence="1 2">A316</strain>
    </source>
</reference>
<gene>
    <name evidence="1" type="ORF">ERS013200_02216</name>
</gene>
<evidence type="ECO:0000313" key="2">
    <source>
        <dbReference type="Proteomes" id="UP000041770"/>
    </source>
</evidence>
<dbReference type="Proteomes" id="UP000041770">
    <property type="component" value="Unassembled WGS sequence"/>
</dbReference>
<proteinExistence type="predicted"/>
<dbReference type="AlphaFoldDB" id="A0A655Z5T8"/>
<accession>A0A655Z5T8</accession>
<protein>
    <submittedName>
        <fullName evidence="1">Uncharacterized protein</fullName>
    </submittedName>
</protein>
<dbReference type="EMBL" id="CWQY01000013">
    <property type="protein sequence ID" value="CSC75998.1"/>
    <property type="molecule type" value="Genomic_DNA"/>
</dbReference>
<organism evidence="1 2">
    <name type="scientific">Vibrio cholerae</name>
    <dbReference type="NCBI Taxonomy" id="666"/>
    <lineage>
        <taxon>Bacteria</taxon>
        <taxon>Pseudomonadati</taxon>
        <taxon>Pseudomonadota</taxon>
        <taxon>Gammaproteobacteria</taxon>
        <taxon>Vibrionales</taxon>
        <taxon>Vibrionaceae</taxon>
        <taxon>Vibrio</taxon>
    </lineage>
</organism>
<evidence type="ECO:0000313" key="1">
    <source>
        <dbReference type="EMBL" id="CSC75998.1"/>
    </source>
</evidence>